<feature type="transmembrane region" description="Helical" evidence="1">
    <location>
        <begin position="6"/>
        <end position="23"/>
    </location>
</feature>
<dbReference type="Proteomes" id="UP000186058">
    <property type="component" value="Unassembled WGS sequence"/>
</dbReference>
<evidence type="ECO:0000313" key="2">
    <source>
        <dbReference type="EMBL" id="OKP90530.1"/>
    </source>
</evidence>
<comment type="caution">
    <text evidence="2">The sequence shown here is derived from an EMBL/GenBank/DDBJ whole genome shotgun (WGS) entry which is preliminary data.</text>
</comment>
<keyword evidence="1" id="KW-0472">Membrane</keyword>
<evidence type="ECO:0000256" key="1">
    <source>
        <dbReference type="SAM" id="Phobius"/>
    </source>
</evidence>
<gene>
    <name evidence="2" type="ORF">A3844_05760</name>
</gene>
<name>A0ABX3ET89_9BACL</name>
<keyword evidence="1" id="KW-1133">Transmembrane helix</keyword>
<keyword evidence="1" id="KW-0812">Transmembrane</keyword>
<evidence type="ECO:0000313" key="3">
    <source>
        <dbReference type="Proteomes" id="UP000186058"/>
    </source>
</evidence>
<sequence length="179" mass="19785">MRKWLYGIIAVLALTGIIVYGFVSAPKVFHVDREITVTAYKEKNPEYSQPVTLLLKGVFDEKSKSYIGKITINGKVLERCRLSPEFGLATCAEAKGDPSSVIGMVFASGDYKHWSLLIGPSYTVQSSYSELYVLLNKGEPTGSAGDIIMTFSADGREAALKESHALVERWQDRMADRNP</sequence>
<proteinExistence type="predicted"/>
<keyword evidence="3" id="KW-1185">Reference proteome</keyword>
<organism evidence="2 3">
    <name type="scientific">Paenibacillus helianthi</name>
    <dbReference type="NCBI Taxonomy" id="1349432"/>
    <lineage>
        <taxon>Bacteria</taxon>
        <taxon>Bacillati</taxon>
        <taxon>Bacillota</taxon>
        <taxon>Bacilli</taxon>
        <taxon>Bacillales</taxon>
        <taxon>Paenibacillaceae</taxon>
        <taxon>Paenibacillus</taxon>
    </lineage>
</organism>
<reference evidence="2 3" key="1">
    <citation type="submission" date="2016-03" db="EMBL/GenBank/DDBJ databases">
        <authorList>
            <person name="Sant'Anna F.H."/>
            <person name="Ambrosini A."/>
            <person name="Souza R."/>
            <person name="Bach E."/>
            <person name="Fernandes G."/>
            <person name="Balsanelli E."/>
            <person name="Baura V.A."/>
            <person name="Souza E.M."/>
            <person name="Passaglia L."/>
        </authorList>
    </citation>
    <scope>NUCLEOTIDE SEQUENCE [LARGE SCALE GENOMIC DNA]</scope>
    <source>
        <strain evidence="2 3">P26E</strain>
    </source>
</reference>
<dbReference type="EMBL" id="LVWI01000003">
    <property type="protein sequence ID" value="OKP90530.1"/>
    <property type="molecule type" value="Genomic_DNA"/>
</dbReference>
<protein>
    <submittedName>
        <fullName evidence="2">Uncharacterized protein</fullName>
    </submittedName>
</protein>
<accession>A0ABX3ET89</accession>
<dbReference type="RefSeq" id="WP_074106873.1">
    <property type="nucleotide sequence ID" value="NZ_LVWI01000003.1"/>
</dbReference>